<dbReference type="KEGG" id="lha:LHA_2221"/>
<feature type="transmembrane region" description="Helical" evidence="7">
    <location>
        <begin position="157"/>
        <end position="178"/>
    </location>
</feature>
<dbReference type="STRING" id="449.LHA_2221"/>
<evidence type="ECO:0000256" key="4">
    <source>
        <dbReference type="ARBA" id="ARBA00022692"/>
    </source>
</evidence>
<evidence type="ECO:0000313" key="9">
    <source>
        <dbReference type="EMBL" id="CEK11242.1"/>
    </source>
</evidence>
<feature type="transmembrane region" description="Helical" evidence="7">
    <location>
        <begin position="190"/>
        <end position="209"/>
    </location>
</feature>
<evidence type="ECO:0000256" key="6">
    <source>
        <dbReference type="ARBA" id="ARBA00023136"/>
    </source>
</evidence>
<name>A0A0A8UVY3_LEGHA</name>
<keyword evidence="5 7" id="KW-1133">Transmembrane helix</keyword>
<evidence type="ECO:0000256" key="1">
    <source>
        <dbReference type="ARBA" id="ARBA00004651"/>
    </source>
</evidence>
<keyword evidence="10" id="KW-1185">Reference proteome</keyword>
<dbReference type="InterPro" id="IPR032816">
    <property type="entry name" value="VTT_dom"/>
</dbReference>
<evidence type="ECO:0000313" key="10">
    <source>
        <dbReference type="Proteomes" id="UP000032803"/>
    </source>
</evidence>
<evidence type="ECO:0000256" key="5">
    <source>
        <dbReference type="ARBA" id="ARBA00022989"/>
    </source>
</evidence>
<evidence type="ECO:0000259" key="8">
    <source>
        <dbReference type="Pfam" id="PF09335"/>
    </source>
</evidence>
<evidence type="ECO:0000256" key="7">
    <source>
        <dbReference type="RuleBase" id="RU367016"/>
    </source>
</evidence>
<comment type="subcellular location">
    <subcellularLocation>
        <location evidence="1 7">Cell membrane</location>
        <topology evidence="1 7">Multi-pass membrane protein</topology>
    </subcellularLocation>
</comment>
<evidence type="ECO:0000256" key="3">
    <source>
        <dbReference type="ARBA" id="ARBA00022475"/>
    </source>
</evidence>
<keyword evidence="3 7" id="KW-1003">Cell membrane</keyword>
<keyword evidence="6 7" id="KW-0472">Membrane</keyword>
<feature type="transmembrane region" description="Helical" evidence="7">
    <location>
        <begin position="130"/>
        <end position="151"/>
    </location>
</feature>
<dbReference type="PANTHER" id="PTHR30353">
    <property type="entry name" value="INNER MEMBRANE PROTEIN DEDA-RELATED"/>
    <property type="match status" value="1"/>
</dbReference>
<dbReference type="PANTHER" id="PTHR30353:SF0">
    <property type="entry name" value="TRANSMEMBRANE PROTEIN"/>
    <property type="match status" value="1"/>
</dbReference>
<feature type="transmembrane region" description="Helical" evidence="7">
    <location>
        <begin position="28"/>
        <end position="49"/>
    </location>
</feature>
<sequence length="221" mass="25105">MEYLQQLLNYLLHIDTYLFSFVSNYGTWTYLVLFTIIFCETGLVILPFLPGDSLLFASGSVAAQTDSSLNIFLLFVLLVVASIVGNQLNYLIGRKIGPQVFTNNNSRFLNKKHLQKTHSFYEKHGGKTIIMARFIPIIRTFAPFVAGIGYMNHSHFFLYNLISATLWIGSLIGLGYFVGALPIVRENFTLVIYGIIVLSLLPPIVTFLYRKLFPVYQKVKE</sequence>
<feature type="domain" description="VTT" evidence="8">
    <location>
        <begin position="49"/>
        <end position="176"/>
    </location>
</feature>
<dbReference type="RefSeq" id="WP_045106479.1">
    <property type="nucleotide sequence ID" value="NZ_LN681225.1"/>
</dbReference>
<dbReference type="AlphaFoldDB" id="A0A0A8UVY3"/>
<accession>A0A0A8UVY3</accession>
<keyword evidence="4 7" id="KW-0812">Transmembrane</keyword>
<dbReference type="HOGENOM" id="CLU_044208_6_1_6"/>
<dbReference type="PATRIC" id="fig|449.7.peg.240"/>
<feature type="transmembrane region" description="Helical" evidence="7">
    <location>
        <begin position="69"/>
        <end position="92"/>
    </location>
</feature>
<comment type="similarity">
    <text evidence="2 7">Belongs to the DedA family.</text>
</comment>
<gene>
    <name evidence="9" type="primary">dedA</name>
    <name evidence="9" type="ORF">LHA_2221</name>
</gene>
<dbReference type="GO" id="GO:0005886">
    <property type="term" value="C:plasma membrane"/>
    <property type="evidence" value="ECO:0007669"/>
    <property type="project" value="UniProtKB-SubCell"/>
</dbReference>
<reference evidence="10" key="1">
    <citation type="submission" date="2014-09" db="EMBL/GenBank/DDBJ databases">
        <authorList>
            <person name="Gomez-Valero L."/>
        </authorList>
    </citation>
    <scope>NUCLEOTIDE SEQUENCE [LARGE SCALE GENOMIC DNA]</scope>
    <source>
        <strain evidence="10">ATCC35250</strain>
    </source>
</reference>
<dbReference type="InterPro" id="IPR058127">
    <property type="entry name" value="DedA"/>
</dbReference>
<evidence type="ECO:0000256" key="2">
    <source>
        <dbReference type="ARBA" id="ARBA00010792"/>
    </source>
</evidence>
<protein>
    <submittedName>
        <fullName evidence="9">Protein dedA</fullName>
    </submittedName>
</protein>
<dbReference type="Pfam" id="PF09335">
    <property type="entry name" value="VTT_dom"/>
    <property type="match status" value="1"/>
</dbReference>
<proteinExistence type="inferred from homology"/>
<dbReference type="InterPro" id="IPR032818">
    <property type="entry name" value="DedA-like"/>
</dbReference>
<dbReference type="OrthoDB" id="9813426at2"/>
<organism evidence="9 10">
    <name type="scientific">Legionella hackeliae</name>
    <dbReference type="NCBI Taxonomy" id="449"/>
    <lineage>
        <taxon>Bacteria</taxon>
        <taxon>Pseudomonadati</taxon>
        <taxon>Pseudomonadota</taxon>
        <taxon>Gammaproteobacteria</taxon>
        <taxon>Legionellales</taxon>
        <taxon>Legionellaceae</taxon>
        <taxon>Legionella</taxon>
    </lineage>
</organism>
<dbReference type="NCBIfam" id="NF008102">
    <property type="entry name" value="PRK10847.1"/>
    <property type="match status" value="1"/>
</dbReference>
<dbReference type="EMBL" id="LN681225">
    <property type="protein sequence ID" value="CEK11242.1"/>
    <property type="molecule type" value="Genomic_DNA"/>
</dbReference>
<dbReference type="Proteomes" id="UP000032803">
    <property type="component" value="Chromosome I"/>
</dbReference>